<evidence type="ECO:0000256" key="3">
    <source>
        <dbReference type="ARBA" id="ARBA00023034"/>
    </source>
</evidence>
<dbReference type="EMBL" id="JADBJN010000004">
    <property type="protein sequence ID" value="KAG5667490.1"/>
    <property type="molecule type" value="Genomic_DNA"/>
</dbReference>
<sequence>MRSSTIILFFLVCFVCALNINAYGNSYFTEWKIEESCLGSKNVQIPSTMNDKFEDLTAIVNKKITKDTPKNYDKIIVEDKISKENPTLSEVLKVPLRWHSTNLEVFQYSISRNEMYPENDKNIELVLKDLATLPIEWIEQREGGTQIKMIMHFPREISALFKPKRMERVDVVHPNHFYFDELERHNAEIAAFHLDKVLGFRRAIPHVGRVVNIMDELYPLVDDDMVKTFYESPSGNKCFHGKCEIYCDSYHPVCGNPNVIEGSFAAWLPSHENATRDSWRHPWRRSYCKRRTAYWERDSQYCDKIRNAPPYNSGRRLLDLMDMAVFDFLMGNQDRHHYEMFRALGDQAFTIHLDNGRGFGRPYVDDFSILTPLTQCCLIRASTLKTLLKYHNGSKKLSDALRQSMKNDPIAPLLAESHYEALDRRNVLILEAIRNCLKNN</sequence>
<keyword evidence="9" id="KW-0732">Signal</keyword>
<keyword evidence="8" id="KW-0464">Manganese</keyword>
<evidence type="ECO:0000256" key="6">
    <source>
        <dbReference type="PIRSR" id="PIRSR624869-1"/>
    </source>
</evidence>
<evidence type="ECO:0000313" key="11">
    <source>
        <dbReference type="EMBL" id="KAG5667490.1"/>
    </source>
</evidence>
<evidence type="ECO:0000256" key="9">
    <source>
        <dbReference type="SAM" id="SignalP"/>
    </source>
</evidence>
<dbReference type="GO" id="GO:0005794">
    <property type="term" value="C:Golgi apparatus"/>
    <property type="evidence" value="ECO:0007669"/>
    <property type="project" value="UniProtKB-SubCell"/>
</dbReference>
<name>A0A9J6BCQ5_POLVA</name>
<dbReference type="PANTHER" id="PTHR12450:SF22">
    <property type="entry name" value="EXTRACELLULAR SERINE_THREONINE PROTEIN CG31145"/>
    <property type="match status" value="1"/>
</dbReference>
<feature type="active site" evidence="6">
    <location>
        <position position="334"/>
    </location>
</feature>
<comment type="subcellular location">
    <subcellularLocation>
        <location evidence="1">Golgi apparatus</location>
    </subcellularLocation>
</comment>
<keyword evidence="3" id="KW-0333">Golgi apparatus</keyword>
<dbReference type="CDD" id="cd10314">
    <property type="entry name" value="FAM20_C"/>
    <property type="match status" value="1"/>
</dbReference>
<dbReference type="InterPro" id="IPR009581">
    <property type="entry name" value="FAM20_C"/>
</dbReference>
<feature type="binding site" evidence="7">
    <location>
        <position position="162"/>
    </location>
    <ligand>
        <name>ATP</name>
        <dbReference type="ChEBI" id="CHEBI:30616"/>
    </ligand>
</feature>
<feature type="domain" description="FAM20 C-terminal" evidence="10">
    <location>
        <begin position="229"/>
        <end position="439"/>
    </location>
</feature>
<evidence type="ECO:0000256" key="5">
    <source>
        <dbReference type="ARBA" id="ARBA00023180"/>
    </source>
</evidence>
<keyword evidence="4" id="KW-1015">Disulfide bond</keyword>
<evidence type="ECO:0000256" key="1">
    <source>
        <dbReference type="ARBA" id="ARBA00004555"/>
    </source>
</evidence>
<feature type="binding site" evidence="8">
    <location>
        <position position="354"/>
    </location>
    <ligand>
        <name>Mn(2+)</name>
        <dbReference type="ChEBI" id="CHEBI:29035"/>
    </ligand>
</feature>
<evidence type="ECO:0000313" key="12">
    <source>
        <dbReference type="Proteomes" id="UP001107558"/>
    </source>
</evidence>
<dbReference type="GO" id="GO:0004674">
    <property type="term" value="F:protein serine/threonine kinase activity"/>
    <property type="evidence" value="ECO:0007669"/>
    <property type="project" value="TreeGrafter"/>
</dbReference>
<evidence type="ECO:0000256" key="7">
    <source>
        <dbReference type="PIRSR" id="PIRSR624869-2"/>
    </source>
</evidence>
<keyword evidence="7" id="KW-0547">Nucleotide-binding</keyword>
<feature type="binding site" evidence="7">
    <location>
        <position position="146"/>
    </location>
    <ligand>
        <name>ATP</name>
        <dbReference type="ChEBI" id="CHEBI:30616"/>
    </ligand>
</feature>
<comment type="cofactor">
    <cofactor evidence="8">
        <name>Mn(2+)</name>
        <dbReference type="ChEBI" id="CHEBI:29035"/>
    </cofactor>
</comment>
<keyword evidence="12" id="KW-1185">Reference proteome</keyword>
<feature type="binding site" evidence="7">
    <location>
        <begin position="265"/>
        <end position="268"/>
    </location>
    <ligand>
        <name>ATP</name>
        <dbReference type="ChEBI" id="CHEBI:30616"/>
    </ligand>
</feature>
<feature type="binding site" evidence="7">
    <location>
        <position position="183"/>
    </location>
    <ligand>
        <name>ATP</name>
        <dbReference type="ChEBI" id="CHEBI:30616"/>
    </ligand>
</feature>
<dbReference type="GO" id="GO:0046872">
    <property type="term" value="F:metal ion binding"/>
    <property type="evidence" value="ECO:0007669"/>
    <property type="project" value="UniProtKB-KW"/>
</dbReference>
<keyword evidence="8" id="KW-0479">Metal-binding</keyword>
<reference evidence="11" key="1">
    <citation type="submission" date="2021-03" db="EMBL/GenBank/DDBJ databases">
        <title>Chromosome level genome of the anhydrobiotic midge Polypedilum vanderplanki.</title>
        <authorList>
            <person name="Yoshida Y."/>
            <person name="Kikawada T."/>
            <person name="Gusev O."/>
        </authorList>
    </citation>
    <scope>NUCLEOTIDE SEQUENCE</scope>
    <source>
        <strain evidence="11">NIAS01</strain>
        <tissue evidence="11">Whole body or cell culture</tissue>
    </source>
</reference>
<keyword evidence="5" id="KW-0325">Glycoprotein</keyword>
<accession>A0A9J6BCQ5</accession>
<feature type="binding site" evidence="7">
    <location>
        <position position="354"/>
    </location>
    <ligand>
        <name>ATP</name>
        <dbReference type="ChEBI" id="CHEBI:30616"/>
    </ligand>
</feature>
<comment type="similarity">
    <text evidence="2">Belongs to the FAM20 family.</text>
</comment>
<proteinExistence type="inferred from homology"/>
<dbReference type="AlphaFoldDB" id="A0A9J6BCQ5"/>
<feature type="binding site" evidence="8">
    <location>
        <position position="183"/>
    </location>
    <ligand>
        <name>Mn(2+)</name>
        <dbReference type="ChEBI" id="CHEBI:29035"/>
    </ligand>
</feature>
<evidence type="ECO:0000259" key="10">
    <source>
        <dbReference type="Pfam" id="PF06702"/>
    </source>
</evidence>
<gene>
    <name evidence="11" type="ORF">PVAND_015470</name>
</gene>
<organism evidence="11 12">
    <name type="scientific">Polypedilum vanderplanki</name>
    <name type="common">Sleeping chironomid midge</name>
    <dbReference type="NCBI Taxonomy" id="319348"/>
    <lineage>
        <taxon>Eukaryota</taxon>
        <taxon>Metazoa</taxon>
        <taxon>Ecdysozoa</taxon>
        <taxon>Arthropoda</taxon>
        <taxon>Hexapoda</taxon>
        <taxon>Insecta</taxon>
        <taxon>Pterygota</taxon>
        <taxon>Neoptera</taxon>
        <taxon>Endopterygota</taxon>
        <taxon>Diptera</taxon>
        <taxon>Nematocera</taxon>
        <taxon>Chironomoidea</taxon>
        <taxon>Chironomidae</taxon>
        <taxon>Chironominae</taxon>
        <taxon>Polypedilum</taxon>
        <taxon>Polypedilum</taxon>
    </lineage>
</organism>
<dbReference type="OrthoDB" id="8583677at2759"/>
<comment type="caution">
    <text evidence="11">The sequence shown here is derived from an EMBL/GenBank/DDBJ whole genome shotgun (WGS) entry which is preliminary data.</text>
</comment>
<protein>
    <recommendedName>
        <fullName evidence="10">FAM20 C-terminal domain-containing protein</fullName>
    </recommendedName>
</protein>
<dbReference type="Proteomes" id="UP001107558">
    <property type="component" value="Chromosome 4"/>
</dbReference>
<dbReference type="GO" id="GO:0005524">
    <property type="term" value="F:ATP binding"/>
    <property type="evidence" value="ECO:0007669"/>
    <property type="project" value="UniProtKB-KW"/>
</dbReference>
<feature type="chain" id="PRO_5039924334" description="FAM20 C-terminal domain-containing protein" evidence="9">
    <location>
        <begin position="18"/>
        <end position="440"/>
    </location>
</feature>
<evidence type="ECO:0000256" key="4">
    <source>
        <dbReference type="ARBA" id="ARBA00023157"/>
    </source>
</evidence>
<dbReference type="PANTHER" id="PTHR12450">
    <property type="entry name" value="DENTIN MATRIX PROTEIN 4 PROTEIN FAM20"/>
    <property type="match status" value="1"/>
</dbReference>
<keyword evidence="7" id="KW-0067">ATP-binding</keyword>
<evidence type="ECO:0000256" key="8">
    <source>
        <dbReference type="PIRSR" id="PIRSR624869-3"/>
    </source>
</evidence>
<feature type="binding site" evidence="7">
    <location>
        <position position="339"/>
    </location>
    <ligand>
        <name>ATP</name>
        <dbReference type="ChEBI" id="CHEBI:30616"/>
    </ligand>
</feature>
<evidence type="ECO:0000256" key="2">
    <source>
        <dbReference type="ARBA" id="ARBA00006557"/>
    </source>
</evidence>
<dbReference type="InterPro" id="IPR024869">
    <property type="entry name" value="FAM20"/>
</dbReference>
<dbReference type="Pfam" id="PF06702">
    <property type="entry name" value="Fam20C"/>
    <property type="match status" value="1"/>
</dbReference>
<feature type="signal peptide" evidence="9">
    <location>
        <begin position="1"/>
        <end position="17"/>
    </location>
</feature>